<protein>
    <submittedName>
        <fullName evidence="3">Transposase</fullName>
    </submittedName>
</protein>
<dbReference type="PANTHER" id="PTHR46068:SF1">
    <property type="entry name" value="TRANSPOSASE IS30-LIKE HTH DOMAIN-CONTAINING PROTEIN"/>
    <property type="match status" value="1"/>
</dbReference>
<name>A0A914C6I9_9BILA</name>
<dbReference type="GO" id="GO:0003676">
    <property type="term" value="F:nucleic acid binding"/>
    <property type="evidence" value="ECO:0007669"/>
    <property type="project" value="InterPro"/>
</dbReference>
<sequence length="178" mass="21555">MMKPWSNFSSKLFDGPNKLHYHRESYYIPDQFPFPHSISRNNDYWYSHSVKYQCIIDHKDHYASNAQNDRIWSKEKPPTDQRLISRSLHPEWVHVWACITHRGKGPLVFIDPKVKINRWNYMAMLEEELIPWAKETFGWDDETEEYEEEWTFQQDSAPSHRAKETQAWLRENVPDNKE</sequence>
<dbReference type="Gene3D" id="3.30.420.10">
    <property type="entry name" value="Ribonuclease H-like superfamily/Ribonuclease H"/>
    <property type="match status" value="1"/>
</dbReference>
<organism evidence="2 3">
    <name type="scientific">Acrobeloides nanus</name>
    <dbReference type="NCBI Taxonomy" id="290746"/>
    <lineage>
        <taxon>Eukaryota</taxon>
        <taxon>Metazoa</taxon>
        <taxon>Ecdysozoa</taxon>
        <taxon>Nematoda</taxon>
        <taxon>Chromadorea</taxon>
        <taxon>Rhabditida</taxon>
        <taxon>Tylenchina</taxon>
        <taxon>Cephalobomorpha</taxon>
        <taxon>Cephaloboidea</taxon>
        <taxon>Cephalobidae</taxon>
        <taxon>Acrobeloides</taxon>
    </lineage>
</organism>
<reference evidence="3" key="1">
    <citation type="submission" date="2022-11" db="UniProtKB">
        <authorList>
            <consortium name="WormBaseParasite"/>
        </authorList>
    </citation>
    <scope>IDENTIFICATION</scope>
</reference>
<accession>A0A914C6I9</accession>
<feature type="region of interest" description="Disordered" evidence="1">
    <location>
        <begin position="148"/>
        <end position="178"/>
    </location>
</feature>
<keyword evidence="2" id="KW-1185">Reference proteome</keyword>
<evidence type="ECO:0000313" key="3">
    <source>
        <dbReference type="WBParaSite" id="ACRNAN_Path_400.g1521.t1"/>
    </source>
</evidence>
<dbReference type="InterPro" id="IPR036397">
    <property type="entry name" value="RNaseH_sf"/>
</dbReference>
<evidence type="ECO:0000313" key="2">
    <source>
        <dbReference type="Proteomes" id="UP000887540"/>
    </source>
</evidence>
<dbReference type="Proteomes" id="UP000887540">
    <property type="component" value="Unplaced"/>
</dbReference>
<evidence type="ECO:0000256" key="1">
    <source>
        <dbReference type="SAM" id="MobiDB-lite"/>
    </source>
</evidence>
<dbReference type="AlphaFoldDB" id="A0A914C6I9"/>
<dbReference type="PANTHER" id="PTHR46068">
    <property type="entry name" value="PROTEIN CBG27172"/>
    <property type="match status" value="1"/>
</dbReference>
<proteinExistence type="predicted"/>
<dbReference type="WBParaSite" id="ACRNAN_Path_400.g1521.t1">
    <property type="protein sequence ID" value="ACRNAN_Path_400.g1521.t1"/>
    <property type="gene ID" value="ACRNAN_Path_400.g1521"/>
</dbReference>